<keyword evidence="5 9" id="KW-1133">Transmembrane helix</keyword>
<dbReference type="PIRSF" id="PIRSF005225">
    <property type="entry name" value="LAG1_LAC1"/>
    <property type="match status" value="1"/>
</dbReference>
<evidence type="ECO:0000259" key="10">
    <source>
        <dbReference type="PROSITE" id="PS50922"/>
    </source>
</evidence>
<feature type="transmembrane region" description="Helical" evidence="9">
    <location>
        <begin position="86"/>
        <end position="105"/>
    </location>
</feature>
<dbReference type="InterPro" id="IPR006634">
    <property type="entry name" value="TLC-dom"/>
</dbReference>
<dbReference type="SMART" id="SM00724">
    <property type="entry name" value="TLC"/>
    <property type="match status" value="1"/>
</dbReference>
<dbReference type="PANTHER" id="PTHR12560">
    <property type="entry name" value="LONGEVITY ASSURANCE FACTOR 1 LAG1"/>
    <property type="match status" value="1"/>
</dbReference>
<dbReference type="PROSITE" id="PS50922">
    <property type="entry name" value="TLC"/>
    <property type="match status" value="1"/>
</dbReference>
<comment type="pathway">
    <text evidence="3">Sphingolipid metabolism.</text>
</comment>
<evidence type="ECO:0000256" key="6">
    <source>
        <dbReference type="ARBA" id="ARBA00023136"/>
    </source>
</evidence>
<comment type="pathway">
    <text evidence="2">Lipid metabolism; sphingolipid metabolism.</text>
</comment>
<feature type="compositionally biased region" description="Basic residues" evidence="8">
    <location>
        <begin position="314"/>
        <end position="327"/>
    </location>
</feature>
<keyword evidence="4 7" id="KW-0812">Transmembrane</keyword>
<keyword evidence="11" id="KW-1185">Reference proteome</keyword>
<reference evidence="12" key="1">
    <citation type="submission" date="2024-02" db="UniProtKB">
        <authorList>
            <consortium name="WormBaseParasite"/>
        </authorList>
    </citation>
    <scope>IDENTIFICATION</scope>
</reference>
<evidence type="ECO:0000256" key="2">
    <source>
        <dbReference type="ARBA" id="ARBA00004760"/>
    </source>
</evidence>
<dbReference type="Proteomes" id="UP000887575">
    <property type="component" value="Unassembled WGS sequence"/>
</dbReference>
<dbReference type="PANTHER" id="PTHR12560:SF0">
    <property type="entry name" value="LD18904P"/>
    <property type="match status" value="1"/>
</dbReference>
<evidence type="ECO:0000313" key="11">
    <source>
        <dbReference type="Proteomes" id="UP000887575"/>
    </source>
</evidence>
<evidence type="ECO:0000256" key="1">
    <source>
        <dbReference type="ARBA" id="ARBA00004141"/>
    </source>
</evidence>
<accession>A0AAF3EZA1</accession>
<name>A0AAF3EZA1_9BILA</name>
<dbReference type="WBParaSite" id="MBELARI_LOCUS19477">
    <property type="protein sequence ID" value="MBELARI_LOCUS19477"/>
    <property type="gene ID" value="MBELARI_LOCUS19477"/>
</dbReference>
<evidence type="ECO:0000313" key="12">
    <source>
        <dbReference type="WBParaSite" id="MBELARI_LOCUS19477"/>
    </source>
</evidence>
<protein>
    <submittedName>
        <fullName evidence="12">TLC domain-containing protein</fullName>
    </submittedName>
</protein>
<evidence type="ECO:0000256" key="4">
    <source>
        <dbReference type="ARBA" id="ARBA00022692"/>
    </source>
</evidence>
<evidence type="ECO:0000256" key="8">
    <source>
        <dbReference type="SAM" id="MobiDB-lite"/>
    </source>
</evidence>
<feature type="transmembrane region" description="Helical" evidence="9">
    <location>
        <begin position="130"/>
        <end position="151"/>
    </location>
</feature>
<evidence type="ECO:0000256" key="9">
    <source>
        <dbReference type="SAM" id="Phobius"/>
    </source>
</evidence>
<feature type="transmembrane region" description="Helical" evidence="9">
    <location>
        <begin position="207"/>
        <end position="225"/>
    </location>
</feature>
<evidence type="ECO:0000256" key="7">
    <source>
        <dbReference type="PROSITE-ProRule" id="PRU00205"/>
    </source>
</evidence>
<dbReference type="Pfam" id="PF03798">
    <property type="entry name" value="TRAM_LAG1_CLN8"/>
    <property type="match status" value="1"/>
</dbReference>
<feature type="region of interest" description="Disordered" evidence="8">
    <location>
        <begin position="298"/>
        <end position="327"/>
    </location>
</feature>
<evidence type="ECO:0000256" key="5">
    <source>
        <dbReference type="ARBA" id="ARBA00022989"/>
    </source>
</evidence>
<dbReference type="AlphaFoldDB" id="A0AAF3EZA1"/>
<feature type="transmembrane region" description="Helical" evidence="9">
    <location>
        <begin position="26"/>
        <end position="43"/>
    </location>
</feature>
<proteinExistence type="predicted"/>
<sequence>MDVWDPSLWLPRNISWDQVPAKTEDLIYPFYFALPFVFFRILWEGLVGIPASHLCGYNSGPLIPNALQHIFGGFTRNTRQKRILECFWRFSFYTFSWIYGLYVLWDKSWFWDVKNCWIDYPFHPIDQSIWWYYMLETSFYYSLLLGAFFDVRRSDFWELMTHHFVTIGLLSVSWTINFVRVGTLVLVSHDVSDIFLEGGKLVRYSGVHKTLTNICFVFFMSSWILTRLTYYPFVVIRSAIFEAANLIQPDYELYNPFQVPYVPRLIILLLAALLVLHIFWTVIIGRIVARTITEGEAADVRSDDEDEEEEQKVRQLRAAKTRTRKAD</sequence>
<feature type="transmembrane region" description="Helical" evidence="9">
    <location>
        <begin position="261"/>
        <end position="283"/>
    </location>
</feature>
<dbReference type="GO" id="GO:0016020">
    <property type="term" value="C:membrane"/>
    <property type="evidence" value="ECO:0007669"/>
    <property type="project" value="UniProtKB-SubCell"/>
</dbReference>
<dbReference type="GO" id="GO:0050291">
    <property type="term" value="F:sphingosine N-acyltransferase activity"/>
    <property type="evidence" value="ECO:0007669"/>
    <property type="project" value="InterPro"/>
</dbReference>
<organism evidence="11 12">
    <name type="scientific">Mesorhabditis belari</name>
    <dbReference type="NCBI Taxonomy" id="2138241"/>
    <lineage>
        <taxon>Eukaryota</taxon>
        <taxon>Metazoa</taxon>
        <taxon>Ecdysozoa</taxon>
        <taxon>Nematoda</taxon>
        <taxon>Chromadorea</taxon>
        <taxon>Rhabditida</taxon>
        <taxon>Rhabditina</taxon>
        <taxon>Rhabditomorpha</taxon>
        <taxon>Rhabditoidea</taxon>
        <taxon>Rhabditidae</taxon>
        <taxon>Mesorhabditinae</taxon>
        <taxon>Mesorhabditis</taxon>
    </lineage>
</organism>
<keyword evidence="6 7" id="KW-0472">Membrane</keyword>
<comment type="subcellular location">
    <subcellularLocation>
        <location evidence="1">Membrane</location>
        <topology evidence="1">Multi-pass membrane protein</topology>
    </subcellularLocation>
</comment>
<feature type="domain" description="TLC" evidence="10">
    <location>
        <begin position="81"/>
        <end position="293"/>
    </location>
</feature>
<dbReference type="GO" id="GO:0046513">
    <property type="term" value="P:ceramide biosynthetic process"/>
    <property type="evidence" value="ECO:0007669"/>
    <property type="project" value="InterPro"/>
</dbReference>
<dbReference type="InterPro" id="IPR016439">
    <property type="entry name" value="Lag1/Lac1-like"/>
</dbReference>
<evidence type="ECO:0000256" key="3">
    <source>
        <dbReference type="ARBA" id="ARBA00004991"/>
    </source>
</evidence>